<sequence length="423" mass="46507">MNGGPLAYQSRRGPEPLSHQEEAALAFAGCGVTGFALAELPFDGGDLPEAGGGNIMVHLIGRTVASGDAVHAVALFVINDEGAWMLKRPQDHPRAEISSLSAMAREHRLAELYEKSRVRIADGRPNVPRELPFVMPFNKWSANVTGTTYFLPVAELSAFYINILLSAFGEDFGYFVVDERNRYRPPGIARFARSKGGHLHDDPGEGRFATVGILETWLYEFAAIEQGGVLQNLGLMTQALGLGGFSHFAAHPFAWFQALGFRVQEIPFSRTIGAGPVTTRILKALQRDPPVPTAVGLELDGEVLIKPFCPPYYRNMKEAVLAFVDYKRAWGSGTHRDGGEATGWREGGRVQAGIPNYSDAAINATISYCEYVYGRYGRFPANSGPFRTVLAYQAHHLDPDFYDRFYRPGALTETQRRNAAHPL</sequence>
<dbReference type="EMBL" id="CP045119">
    <property type="protein sequence ID" value="QIN81677.1"/>
    <property type="molecule type" value="Genomic_DNA"/>
</dbReference>
<evidence type="ECO:0000313" key="2">
    <source>
        <dbReference type="Proteomes" id="UP000501452"/>
    </source>
</evidence>
<dbReference type="AlphaFoldDB" id="A0A6G8Q5S4"/>
<dbReference type="Proteomes" id="UP000501452">
    <property type="component" value="Chromosome"/>
</dbReference>
<organism evidence="1 2">
    <name type="scientific">Rubrobacter tropicus</name>
    <dbReference type="NCBI Taxonomy" id="2653851"/>
    <lineage>
        <taxon>Bacteria</taxon>
        <taxon>Bacillati</taxon>
        <taxon>Actinomycetota</taxon>
        <taxon>Rubrobacteria</taxon>
        <taxon>Rubrobacterales</taxon>
        <taxon>Rubrobacteraceae</taxon>
        <taxon>Rubrobacter</taxon>
    </lineage>
</organism>
<evidence type="ECO:0000313" key="1">
    <source>
        <dbReference type="EMBL" id="QIN81677.1"/>
    </source>
</evidence>
<keyword evidence="2" id="KW-1185">Reference proteome</keyword>
<proteinExistence type="predicted"/>
<name>A0A6G8Q5S4_9ACTN</name>
<gene>
    <name evidence="1" type="ORF">GBA63_02795</name>
</gene>
<accession>A0A6G8Q5S4</accession>
<dbReference type="KEGG" id="rub:GBA63_02795"/>
<reference evidence="1 2" key="1">
    <citation type="submission" date="2019-10" db="EMBL/GenBank/DDBJ databases">
        <title>Rubrobacter sp nov SCSIO 52090 isolated from a deep-sea sediment in the South China Sea.</title>
        <authorList>
            <person name="Chen R.W."/>
        </authorList>
    </citation>
    <scope>NUCLEOTIDE SEQUENCE [LARGE SCALE GENOMIC DNA]</scope>
    <source>
        <strain evidence="1 2">SCSIO 52909</strain>
    </source>
</reference>
<protein>
    <submittedName>
        <fullName evidence="1">Uncharacterized protein</fullName>
    </submittedName>
</protein>
<dbReference type="RefSeq" id="WP_166173295.1">
    <property type="nucleotide sequence ID" value="NZ_CP045119.1"/>
</dbReference>